<keyword evidence="1" id="KW-0732">Signal</keyword>
<sequence>MMKKITILLGASLLTACSYNAAPVVGPHDKTDQEYQQDYAECEMYAARVDKGEAVKTGIANGALVGVASGAIAGLIDGGVVEGAAIGVAVGAGSGAAGGALKATDDQSLVLRRCLDSKGYDVYDLRS</sequence>
<evidence type="ECO:0000313" key="3">
    <source>
        <dbReference type="Proteomes" id="UP000003789"/>
    </source>
</evidence>
<gene>
    <name evidence="2" type="ORF">P3TCK_03466</name>
</gene>
<proteinExistence type="predicted"/>
<dbReference type="OrthoDB" id="5816904at2"/>
<evidence type="ECO:0000256" key="1">
    <source>
        <dbReference type="SAM" id="SignalP"/>
    </source>
</evidence>
<evidence type="ECO:0000313" key="2">
    <source>
        <dbReference type="EMBL" id="EAS45400.1"/>
    </source>
</evidence>
<dbReference type="Proteomes" id="UP000003789">
    <property type="component" value="Unassembled WGS sequence"/>
</dbReference>
<accession>Q1ZAU2</accession>
<reference evidence="2 3" key="1">
    <citation type="submission" date="2006-03" db="EMBL/GenBank/DDBJ databases">
        <authorList>
            <person name="Bartlett D.H."/>
            <person name="Valle G."/>
            <person name="Lauro F.M."/>
            <person name="Vezzi A."/>
            <person name="Simonato F."/>
            <person name="Eloe E."/>
            <person name="Vitulo N."/>
            <person name="Stratton T.K."/>
            <person name="D'angelo M."/>
            <person name="Ferriera S."/>
            <person name="Johnson J."/>
            <person name="Kravitz S."/>
            <person name="Beeson K."/>
            <person name="Sutton G."/>
            <person name="Rogers Y."/>
            <person name="Friedman R."/>
            <person name="Frazier M."/>
            <person name="Venter J.C."/>
        </authorList>
    </citation>
    <scope>NUCLEOTIDE SEQUENCE [LARGE SCALE GENOMIC DNA]</scope>
    <source>
        <strain evidence="2 3">3TCK</strain>
    </source>
</reference>
<name>Q1ZAU2_9GAMM</name>
<protein>
    <recommendedName>
        <fullName evidence="4">Glycine zipper family protein</fullName>
    </recommendedName>
</protein>
<organism evidence="2 3">
    <name type="scientific">Photobacterium profundum 3TCK</name>
    <dbReference type="NCBI Taxonomy" id="314280"/>
    <lineage>
        <taxon>Bacteria</taxon>
        <taxon>Pseudomonadati</taxon>
        <taxon>Pseudomonadota</taxon>
        <taxon>Gammaproteobacteria</taxon>
        <taxon>Vibrionales</taxon>
        <taxon>Vibrionaceae</taxon>
        <taxon>Photobacterium</taxon>
    </lineage>
</organism>
<feature type="chain" id="PRO_5004198384" description="Glycine zipper family protein" evidence="1">
    <location>
        <begin position="22"/>
        <end position="127"/>
    </location>
</feature>
<comment type="caution">
    <text evidence="2">The sequence shown here is derived from an EMBL/GenBank/DDBJ whole genome shotgun (WGS) entry which is preliminary data.</text>
</comment>
<feature type="signal peptide" evidence="1">
    <location>
        <begin position="1"/>
        <end position="21"/>
    </location>
</feature>
<dbReference type="HOGENOM" id="CLU_154429_0_0_6"/>
<dbReference type="PROSITE" id="PS51257">
    <property type="entry name" value="PROKAR_LIPOPROTEIN"/>
    <property type="match status" value="1"/>
</dbReference>
<dbReference type="RefSeq" id="WP_006228703.1">
    <property type="nucleotide sequence ID" value="NZ_CH724134.1"/>
</dbReference>
<dbReference type="EMBL" id="AAPH01000001">
    <property type="protein sequence ID" value="EAS45400.1"/>
    <property type="molecule type" value="Genomic_DNA"/>
</dbReference>
<evidence type="ECO:0008006" key="4">
    <source>
        <dbReference type="Google" id="ProtNLM"/>
    </source>
</evidence>
<dbReference type="AlphaFoldDB" id="Q1ZAU2"/>